<gene>
    <name evidence="6" type="ORF">OE747_21685</name>
</gene>
<proteinExistence type="predicted"/>
<dbReference type="Proteomes" id="UP001320899">
    <property type="component" value="Unassembled WGS sequence"/>
</dbReference>
<dbReference type="Pfam" id="PF13442">
    <property type="entry name" value="Cytochrome_CBB3"/>
    <property type="match status" value="1"/>
</dbReference>
<name>A0ABT3AQI1_9RHOB</name>
<evidence type="ECO:0000256" key="1">
    <source>
        <dbReference type="ARBA" id="ARBA00022617"/>
    </source>
</evidence>
<feature type="domain" description="Cytochrome c" evidence="5">
    <location>
        <begin position="22"/>
        <end position="103"/>
    </location>
</feature>
<dbReference type="PROSITE" id="PS51007">
    <property type="entry name" value="CYTC"/>
    <property type="match status" value="1"/>
</dbReference>
<reference evidence="6 7" key="1">
    <citation type="submission" date="2022-10" db="EMBL/GenBank/DDBJ databases">
        <title>Ruegeria sp. nov., isolated from ocean surface sediments.</title>
        <authorList>
            <person name="He W."/>
            <person name="Xue H.-P."/>
            <person name="Zhang D.-F."/>
        </authorList>
    </citation>
    <scope>NUCLEOTIDE SEQUENCE [LARGE SCALE GENOMIC DNA]</scope>
    <source>
        <strain evidence="6 7">XHP0148</strain>
    </source>
</reference>
<keyword evidence="2 4" id="KW-0479">Metal-binding</keyword>
<dbReference type="EMBL" id="JAOWLB010000025">
    <property type="protein sequence ID" value="MCV2890952.1"/>
    <property type="molecule type" value="Genomic_DNA"/>
</dbReference>
<evidence type="ECO:0000256" key="4">
    <source>
        <dbReference type="PROSITE-ProRule" id="PRU00433"/>
    </source>
</evidence>
<dbReference type="InterPro" id="IPR036909">
    <property type="entry name" value="Cyt_c-like_dom_sf"/>
</dbReference>
<dbReference type="InterPro" id="IPR009056">
    <property type="entry name" value="Cyt_c-like_dom"/>
</dbReference>
<evidence type="ECO:0000313" key="7">
    <source>
        <dbReference type="Proteomes" id="UP001320899"/>
    </source>
</evidence>
<keyword evidence="3 4" id="KW-0408">Iron</keyword>
<evidence type="ECO:0000259" key="5">
    <source>
        <dbReference type="PROSITE" id="PS51007"/>
    </source>
</evidence>
<evidence type="ECO:0000256" key="2">
    <source>
        <dbReference type="ARBA" id="ARBA00022723"/>
    </source>
</evidence>
<comment type="caution">
    <text evidence="6">The sequence shown here is derived from an EMBL/GenBank/DDBJ whole genome shotgun (WGS) entry which is preliminary data.</text>
</comment>
<organism evidence="6 7">
    <name type="scientific">Ruegeria aquimaris</name>
    <dbReference type="NCBI Taxonomy" id="2984333"/>
    <lineage>
        <taxon>Bacteria</taxon>
        <taxon>Pseudomonadati</taxon>
        <taxon>Pseudomonadota</taxon>
        <taxon>Alphaproteobacteria</taxon>
        <taxon>Rhodobacterales</taxon>
        <taxon>Roseobacteraceae</taxon>
        <taxon>Ruegeria</taxon>
    </lineage>
</organism>
<accession>A0ABT3AQI1</accession>
<sequence length="105" mass="11540">MDLGSWGIPARLESGADEPVYTLEQKGRLTYLAVCTGCHAYDGVLHGPSMQSIQALYDGDKSGMVAYINNPERKREDFPEMPPQSYLGAETLDAIAQYILEDLGK</sequence>
<dbReference type="SUPFAM" id="SSF46626">
    <property type="entry name" value="Cytochrome c"/>
    <property type="match status" value="1"/>
</dbReference>
<dbReference type="Gene3D" id="1.10.760.10">
    <property type="entry name" value="Cytochrome c-like domain"/>
    <property type="match status" value="1"/>
</dbReference>
<evidence type="ECO:0000256" key="3">
    <source>
        <dbReference type="ARBA" id="ARBA00023004"/>
    </source>
</evidence>
<dbReference type="RefSeq" id="WP_263830565.1">
    <property type="nucleotide sequence ID" value="NZ_JAOWLB010000025.1"/>
</dbReference>
<keyword evidence="7" id="KW-1185">Reference proteome</keyword>
<keyword evidence="1 4" id="KW-0349">Heme</keyword>
<evidence type="ECO:0000313" key="6">
    <source>
        <dbReference type="EMBL" id="MCV2890952.1"/>
    </source>
</evidence>
<protein>
    <submittedName>
        <fullName evidence="6">Cytochrome c</fullName>
    </submittedName>
</protein>